<feature type="chain" id="PRO_5002892628" evidence="2">
    <location>
        <begin position="19"/>
        <end position="85"/>
    </location>
</feature>
<protein>
    <submittedName>
        <fullName evidence="4">Regulator of sorbose utilization, putative</fullName>
    </submittedName>
</protein>
<evidence type="ECO:0000313" key="5">
    <source>
        <dbReference type="Proteomes" id="UP000002605"/>
    </source>
</evidence>
<dbReference type="RefSeq" id="XP_002420657.1">
    <property type="nucleotide sequence ID" value="XM_002420612.1"/>
</dbReference>
<feature type="region of interest" description="Disordered" evidence="1">
    <location>
        <begin position="23"/>
        <end position="65"/>
    </location>
</feature>
<dbReference type="AlphaFoldDB" id="B9WHU5"/>
<sequence>MQFTKVIASLALVASINAKFHNTTGAAAGNGTVAGGSNSTGGGAASNHSGAAANGSSSKTSGSGAAVNSVTGLAALAAVGAALLY</sequence>
<evidence type="ECO:0000313" key="3">
    <source>
        <dbReference type="CGD" id="CAL0000169063"/>
    </source>
</evidence>
<proteinExistence type="predicted"/>
<dbReference type="EMBL" id="FM992692">
    <property type="protein sequence ID" value="CAX41739.1"/>
    <property type="molecule type" value="Genomic_DNA"/>
</dbReference>
<dbReference type="GeneID" id="8048247"/>
<organism evidence="4 5">
    <name type="scientific">Candida dubliniensis (strain CD36 / ATCC MYA-646 / CBS 7987 / NCPF 3949 / NRRL Y-17841)</name>
    <name type="common">Yeast</name>
    <dbReference type="NCBI Taxonomy" id="573826"/>
    <lineage>
        <taxon>Eukaryota</taxon>
        <taxon>Fungi</taxon>
        <taxon>Dikarya</taxon>
        <taxon>Ascomycota</taxon>
        <taxon>Saccharomycotina</taxon>
        <taxon>Pichiomycetes</taxon>
        <taxon>Debaryomycetaceae</taxon>
        <taxon>Candida/Lodderomyces clade</taxon>
        <taxon>Candida</taxon>
    </lineage>
</organism>
<keyword evidence="2" id="KW-0732">Signal</keyword>
<evidence type="ECO:0000313" key="4">
    <source>
        <dbReference type="EMBL" id="CAX41739.1"/>
    </source>
</evidence>
<dbReference type="CGD" id="CAL0000169063">
    <property type="gene designation" value="Cd36_53620"/>
</dbReference>
<evidence type="ECO:0000256" key="2">
    <source>
        <dbReference type="SAM" id="SignalP"/>
    </source>
</evidence>
<dbReference type="KEGG" id="cdu:CD36_53620"/>
<dbReference type="VEuPathDB" id="FungiDB:CD36_53620"/>
<dbReference type="HOGENOM" id="CLU_2512402_0_0_1"/>
<reference evidence="4 5" key="1">
    <citation type="journal article" date="2009" name="Genome Res.">
        <title>Comparative genomics of the fungal pathogens Candida dubliniensis and Candida albicans.</title>
        <authorList>
            <person name="Jackson A.P."/>
            <person name="Gamble J.A."/>
            <person name="Yeomans T."/>
            <person name="Moran G.P."/>
            <person name="Saunders D."/>
            <person name="Harris D."/>
            <person name="Aslett M."/>
            <person name="Barrell J.F."/>
            <person name="Butler G."/>
            <person name="Citiulo F."/>
            <person name="Coleman D.C."/>
            <person name="de Groot P.W.J."/>
            <person name="Goodwin T.J."/>
            <person name="Quail M.A."/>
            <person name="McQuillan J."/>
            <person name="Munro C.A."/>
            <person name="Pain A."/>
            <person name="Poulter R.T."/>
            <person name="Rajandream M.A."/>
            <person name="Renauld H."/>
            <person name="Spiering M.J."/>
            <person name="Tivey A."/>
            <person name="Gow N.A.R."/>
            <person name="Barrell B."/>
            <person name="Sullivan D.J."/>
            <person name="Berriman M."/>
        </authorList>
    </citation>
    <scope>NUCLEOTIDE SEQUENCE [LARGE SCALE GENOMIC DNA]</scope>
    <source>
        <strain evidence="5">CD36 / ATCC MYA-646 / CBS 7987 / NCPF 3949 / NRRL Y-17841</strain>
    </source>
</reference>
<name>B9WHU5_CANDC</name>
<keyword evidence="5" id="KW-1185">Reference proteome</keyword>
<accession>B9WHU5</accession>
<gene>
    <name evidence="4" type="primary">CSU51</name>
    <name evidence="3" type="ordered locus">Cd36_53620</name>
    <name evidence="4" type="ORF">CD36_53620</name>
</gene>
<evidence type="ECO:0000256" key="1">
    <source>
        <dbReference type="SAM" id="MobiDB-lite"/>
    </source>
</evidence>
<dbReference type="Proteomes" id="UP000002605">
    <property type="component" value="Chromosome 5"/>
</dbReference>
<feature type="compositionally biased region" description="Low complexity" evidence="1">
    <location>
        <begin position="45"/>
        <end position="65"/>
    </location>
</feature>
<feature type="signal peptide" evidence="2">
    <location>
        <begin position="1"/>
        <end position="18"/>
    </location>
</feature>
<feature type="compositionally biased region" description="Gly residues" evidence="1">
    <location>
        <begin position="32"/>
        <end position="44"/>
    </location>
</feature>